<dbReference type="InterPro" id="IPR012337">
    <property type="entry name" value="RNaseH-like_sf"/>
</dbReference>
<reference evidence="3" key="1">
    <citation type="submission" date="2022-11" db="UniProtKB">
        <authorList>
            <consortium name="EnsemblMetazoa"/>
        </authorList>
    </citation>
    <scope>IDENTIFICATION</scope>
</reference>
<dbReference type="GO" id="GO:0003676">
    <property type="term" value="F:nucleic acid binding"/>
    <property type="evidence" value="ECO:0007669"/>
    <property type="project" value="InterPro"/>
</dbReference>
<keyword evidence="4" id="KW-1185">Reference proteome</keyword>
<dbReference type="Gene3D" id="1.10.340.70">
    <property type="match status" value="1"/>
</dbReference>
<evidence type="ECO:0000259" key="2">
    <source>
        <dbReference type="PROSITE" id="PS50994"/>
    </source>
</evidence>
<dbReference type="SUPFAM" id="SSF56672">
    <property type="entry name" value="DNA/RNA polymerases"/>
    <property type="match status" value="1"/>
</dbReference>
<dbReference type="InterPro" id="IPR008042">
    <property type="entry name" value="Retrotrans_Pao"/>
</dbReference>
<feature type="compositionally biased region" description="Polar residues" evidence="1">
    <location>
        <begin position="548"/>
        <end position="570"/>
    </location>
</feature>
<dbReference type="OrthoDB" id="10025024at2759"/>
<dbReference type="SUPFAM" id="SSF53098">
    <property type="entry name" value="Ribonuclease H-like"/>
    <property type="match status" value="1"/>
</dbReference>
<dbReference type="GeneID" id="119733661"/>
<dbReference type="InterPro" id="IPR040676">
    <property type="entry name" value="DUF5641"/>
</dbReference>
<feature type="region of interest" description="Disordered" evidence="1">
    <location>
        <begin position="424"/>
        <end position="460"/>
    </location>
</feature>
<proteinExistence type="predicted"/>
<feature type="region of interest" description="Disordered" evidence="1">
    <location>
        <begin position="168"/>
        <end position="219"/>
    </location>
</feature>
<dbReference type="InterPro" id="IPR043502">
    <property type="entry name" value="DNA/RNA_pol_sf"/>
</dbReference>
<feature type="compositionally biased region" description="Basic and acidic residues" evidence="1">
    <location>
        <begin position="426"/>
        <end position="438"/>
    </location>
</feature>
<protein>
    <recommendedName>
        <fullName evidence="2">Integrase catalytic domain-containing protein</fullName>
    </recommendedName>
</protein>
<feature type="compositionally biased region" description="Basic and acidic residues" evidence="1">
    <location>
        <begin position="533"/>
        <end position="546"/>
    </location>
</feature>
<dbReference type="Gene3D" id="3.30.420.10">
    <property type="entry name" value="Ribonuclease H-like superfamily/Ribonuclease H"/>
    <property type="match status" value="1"/>
</dbReference>
<feature type="compositionally biased region" description="Polar residues" evidence="1">
    <location>
        <begin position="441"/>
        <end position="460"/>
    </location>
</feature>
<dbReference type="RefSeq" id="XP_038062987.1">
    <property type="nucleotide sequence ID" value="XM_038207059.1"/>
</dbReference>
<dbReference type="InterPro" id="IPR036397">
    <property type="entry name" value="RNaseH_sf"/>
</dbReference>
<feature type="region of interest" description="Disordered" evidence="1">
    <location>
        <begin position="56"/>
        <end position="79"/>
    </location>
</feature>
<dbReference type="InterPro" id="IPR001584">
    <property type="entry name" value="Integrase_cat-core"/>
</dbReference>
<dbReference type="InterPro" id="IPR005312">
    <property type="entry name" value="DUF1759"/>
</dbReference>
<dbReference type="GO" id="GO:0015074">
    <property type="term" value="P:DNA integration"/>
    <property type="evidence" value="ECO:0007669"/>
    <property type="project" value="InterPro"/>
</dbReference>
<evidence type="ECO:0000256" key="1">
    <source>
        <dbReference type="SAM" id="MobiDB-lite"/>
    </source>
</evidence>
<feature type="compositionally biased region" description="Basic and acidic residues" evidence="1">
    <location>
        <begin position="1"/>
        <end position="10"/>
    </location>
</feature>
<dbReference type="Pfam" id="PF18701">
    <property type="entry name" value="DUF5641"/>
    <property type="match status" value="1"/>
</dbReference>
<name>A0A914AGZ2_PATMI</name>
<feature type="region of interest" description="Disordered" evidence="1">
    <location>
        <begin position="1"/>
        <end position="36"/>
    </location>
</feature>
<dbReference type="PROSITE" id="PS50994">
    <property type="entry name" value="INTEGRASE"/>
    <property type="match status" value="1"/>
</dbReference>
<sequence length="1974" mass="224716">MADSTEERKQSSPTPFLVPTPEIPETPDAQPPSSELTSILCNPQLLQQIRDHILSKEERLSGRSRATRSSRQSSRFSGVSVKATLAAEAAALKARLEFADVEGKQRAEVERQQAELKKIQTLTDLHETEARLKAIEQAEREEYAEIVTDAVKETDSKTSLVEEYIKSLPTPNATHGADESAVKSVSPVGTPEIPQPNQDSSTSQQQIKSELTTPSPQTTLQDLTKTFAEQINLSRLPTPEPGVFTGDPLKYPRWKRAFEILIEQRGIPRSERLHYLQKYLGGTVKESIEGYFFLSTDDAFDKAKELLEKRFGDPFVVANAFRNKLESWPKISPRDGTGMRNLADFLGQCQVAMETIGSLQVLDDERENRKVLVKLPDWLINKWARKAVEFKEKQKKYPPFSDFVKFMQLEAKIACDPVTSIQGLRGQDRQNDKGERKRTPGGSSFSTSANEATKNSNTGRGIQNPRSCLLCSKNHNLGDCWEFLKQPLEERKTFAMKKGLCFGCLSQGHMSKHCKRRATCKTCAKSHPTALHGDIRKTEKPTEGGKHPQQNSEKQQTSVSSHTGVSHLSGTSNCCKSSMIVPVWVSHRDKPEKERLVYALLDTQSDTTFILDSTCEALDLQGTKVNLLLSTMFAEDQKVASRKIDGLIVRGLDSHLKISLPAAYSREIMPANRSHIPTSEMARKWPHLEKLADLLMPSTDCEVGILIGYNCPRALAPRDVVPPVNNGPYGQRTVLGWGIVGIVDPNQCEVDDCDPIGVSHRILIHEVPSFLTVGESPKGCTEENVDNIQFSFRSRVKEMVSPYEVAQMMELDFSERKSDEIALSQDDRKFLSKMEEGIHQRCDSHFVMPLPFKEAEPKLPNNKIQALQRLKQLKGRFKKNPQYHSEYNAFMNNIIKSGYAQKVPDSELDVSDDCVWYIPHHGVYHPKKPEKIRVVFDCSAKFEGKSLNDYLLQGPDLTNTLVGVLCRFRQQPIAFMCDIEQMFYQFYVIPDHRKFLRFLWWEKGDPEAEPKEFQMNVHLFGAASSPGCANFGLKQIANSYEEECGSAAANFVRNDFYVDDGLRSVSTSEEAIELITKTKDLCGRGGLRLHKFVSNSREVMEAVSPQDRAKGIKDLDLRHDSLPIERALGVHWCIESDTFQFRIILKDQPLTRRGILSTISSVYDPLGFVSPVLLVGKQILQELCRDQAEWDDQLPESLRPAWERWRSDLALLENFKMRRCFLPENFGRVESVEIHHFSDASTTGYAQCSYLRLTDDQRRVHCSLIMGKCRVCPLKPVSVPRLELTAAVVSVRVSALLQKELEYENVYEVFWTDSRVVLGYIANDARRFHVFVANRVQRIRDHTKPSQWRHVATDVNPADDGSRGLGVEELMNKSRWLVGPNFLWEEQVPITIEASSPTISPEDPEVKKVKSLATQTAKQTFELERLERFSEWHQAKRAIATCLKFKSLLMKRSIKKPQPNSIQALRKDAIPLYKPVMVEDMCQAELEILRLVQKEAFAEEIKILESLKVNSDNPSRSKVRERNKVMKTKSCLYKLDPFLDADNILRVGGRIRRAGFPSNFKHPAVLPRKHHITELIIRHCHQQTQHQGRGMTVNQIRMNGFWIIGCSSAVSYYISKCVRCRKLFGQVQEQKMADLPEDRLEPAPPFTNCGVDFFGPWYIKEGRKELKRYGVLFTCMATRAIHIETAASLSSDSFINAVRRFISIRGPIRQLRSDRGTNFIGAESELKEAVAEMDHSSVRQFLLKEGCDYSHYEVKMNAPSASHTGGAWERQIRSVRRVLGPLMHQAGSQLDDESLRTLMCEAAAIVNSRPLTVDNLNDPTSLAPLTPNHLLTMKSTIILPPPGRFQRTDIYSRKRWRRVQYLTNEFWSRWRKEFIQNLQLRQKWIRPQDDLHIGDIVIIKDENLPRNQWLLARIAQVFPGEDNHVRRVKLAIGDPHLDDKGKRVHSEKFLERPIQKLVLLVEDLETRRIPDEEP</sequence>
<dbReference type="CDD" id="cd01644">
    <property type="entry name" value="RT_pepA17"/>
    <property type="match status" value="1"/>
</dbReference>
<dbReference type="EnsemblMetazoa" id="XM_038207059.1">
    <property type="protein sequence ID" value="XP_038062987.1"/>
    <property type="gene ID" value="LOC119733661"/>
</dbReference>
<dbReference type="Proteomes" id="UP000887568">
    <property type="component" value="Unplaced"/>
</dbReference>
<feature type="compositionally biased region" description="Low complexity" evidence="1">
    <location>
        <begin position="63"/>
        <end position="79"/>
    </location>
</feature>
<feature type="domain" description="Integrase catalytic" evidence="2">
    <location>
        <begin position="1640"/>
        <end position="1835"/>
    </location>
</feature>
<dbReference type="Pfam" id="PF05380">
    <property type="entry name" value="Peptidase_A17"/>
    <property type="match status" value="1"/>
</dbReference>
<dbReference type="Pfam" id="PF03564">
    <property type="entry name" value="DUF1759"/>
    <property type="match status" value="1"/>
</dbReference>
<dbReference type="OMA" id="YLEPIAN"/>
<feature type="region of interest" description="Disordered" evidence="1">
    <location>
        <begin position="531"/>
        <end position="570"/>
    </location>
</feature>
<evidence type="ECO:0000313" key="3">
    <source>
        <dbReference type="EnsemblMetazoa" id="XP_038062987.1"/>
    </source>
</evidence>
<feature type="compositionally biased region" description="Polar residues" evidence="1">
    <location>
        <begin position="195"/>
        <end position="219"/>
    </location>
</feature>
<dbReference type="PANTHER" id="PTHR47331:SF5">
    <property type="entry name" value="RIBONUCLEASE H"/>
    <property type="match status" value="1"/>
</dbReference>
<accession>A0A914AGZ2</accession>
<organism evidence="3 4">
    <name type="scientific">Patiria miniata</name>
    <name type="common">Bat star</name>
    <name type="synonym">Asterina miniata</name>
    <dbReference type="NCBI Taxonomy" id="46514"/>
    <lineage>
        <taxon>Eukaryota</taxon>
        <taxon>Metazoa</taxon>
        <taxon>Echinodermata</taxon>
        <taxon>Eleutherozoa</taxon>
        <taxon>Asterozoa</taxon>
        <taxon>Asteroidea</taxon>
        <taxon>Valvatacea</taxon>
        <taxon>Valvatida</taxon>
        <taxon>Asterinidae</taxon>
        <taxon>Patiria</taxon>
    </lineage>
</organism>
<evidence type="ECO:0000313" key="4">
    <source>
        <dbReference type="Proteomes" id="UP000887568"/>
    </source>
</evidence>
<dbReference type="PANTHER" id="PTHR47331">
    <property type="entry name" value="PHD-TYPE DOMAIN-CONTAINING PROTEIN"/>
    <property type="match status" value="1"/>
</dbReference>